<accession>A0ABZ2YPQ5</accession>
<name>A0ABZ2YPQ5_9BACT</name>
<proteinExistence type="predicted"/>
<gene>
    <name evidence="1" type="ORF">WJU16_01710</name>
</gene>
<sequence>MTRKYLFSLIAAFGAALTYSHGQAPGALQIADRREIFVDRYLIDKLEGVALRMHAPRESGAVLYFDKPWEGRFSGYVTILHDGDRIRAYYRGVPISGKDGNEHEVTCLAESQDGITWSKPVLKQHRVGGSLRNNVVVAHETPASHNFSTFIDANPATPAHLRYKAICGTRETGLLAYASPDGLRWHKMQGAPVITKGAFDSQNVAFWSESEQLYVCYFRTMRKVGKTAYRSVSRAVSKDFLHWSEPEEMTFGDTPHEQLYTQQTSPYARAPHIALAIGARFMPGRQVVTDEEAKRLNVDPQYYRDCSDVVLLSTRGGKAYERTFLESFIRPGIGLGNWVSRSNYPALNVVQTGADELSLYVNEAYAQEGAHLKRYTLRLDGFASLHAPFGGGRMTTKVFTFEGKELEINFSTSAAGEIRIEMLDAEGNPIAGFAKNDAEIVIGNETRRIVRWKGNADVSALSGRPVRMRVYMKDADLYAFKFNQ</sequence>
<protein>
    <recommendedName>
        <fullName evidence="3">Glycosyl hydrolase family 32 N-terminal domain-containing protein</fullName>
    </recommendedName>
</protein>
<dbReference type="InterPro" id="IPR023296">
    <property type="entry name" value="Glyco_hydro_beta-prop_sf"/>
</dbReference>
<dbReference type="SUPFAM" id="SSF75005">
    <property type="entry name" value="Arabinanase/levansucrase/invertase"/>
    <property type="match status" value="1"/>
</dbReference>
<organism evidence="1 2">
    <name type="scientific">Chitinophaga pollutisoli</name>
    <dbReference type="NCBI Taxonomy" id="3133966"/>
    <lineage>
        <taxon>Bacteria</taxon>
        <taxon>Pseudomonadati</taxon>
        <taxon>Bacteroidota</taxon>
        <taxon>Chitinophagia</taxon>
        <taxon>Chitinophagales</taxon>
        <taxon>Chitinophagaceae</taxon>
        <taxon>Chitinophaga</taxon>
    </lineage>
</organism>
<dbReference type="RefSeq" id="WP_341836602.1">
    <property type="nucleotide sequence ID" value="NZ_CP149822.1"/>
</dbReference>
<dbReference type="Gene3D" id="2.115.10.20">
    <property type="entry name" value="Glycosyl hydrolase domain, family 43"/>
    <property type="match status" value="1"/>
</dbReference>
<dbReference type="Proteomes" id="UP001485459">
    <property type="component" value="Chromosome"/>
</dbReference>
<reference evidence="2" key="1">
    <citation type="submission" date="2024-03" db="EMBL/GenBank/DDBJ databases">
        <title>Chitinophaga horti sp. nov., isolated from garden soil.</title>
        <authorList>
            <person name="Lee D.S."/>
            <person name="Han D.M."/>
            <person name="Baek J.H."/>
            <person name="Choi D.G."/>
            <person name="Jeon J.H."/>
            <person name="Jeon C.O."/>
        </authorList>
    </citation>
    <scope>NUCLEOTIDE SEQUENCE [LARGE SCALE GENOMIC DNA]</scope>
    <source>
        <strain evidence="2">GPA1</strain>
    </source>
</reference>
<keyword evidence="2" id="KW-1185">Reference proteome</keyword>
<dbReference type="EMBL" id="CP149822">
    <property type="protein sequence ID" value="WZN41754.1"/>
    <property type="molecule type" value="Genomic_DNA"/>
</dbReference>
<evidence type="ECO:0008006" key="3">
    <source>
        <dbReference type="Google" id="ProtNLM"/>
    </source>
</evidence>
<evidence type="ECO:0000313" key="1">
    <source>
        <dbReference type="EMBL" id="WZN41754.1"/>
    </source>
</evidence>
<evidence type="ECO:0000313" key="2">
    <source>
        <dbReference type="Proteomes" id="UP001485459"/>
    </source>
</evidence>